<dbReference type="EMBL" id="SHKO01000002">
    <property type="protein sequence ID" value="RZT94134.1"/>
    <property type="molecule type" value="Genomic_DNA"/>
</dbReference>
<gene>
    <name evidence="1" type="ORF">EV681_2551</name>
</gene>
<dbReference type="RefSeq" id="WP_128393172.1">
    <property type="nucleotide sequence ID" value="NZ_SHKO01000002.1"/>
</dbReference>
<dbReference type="SUPFAM" id="SSF54909">
    <property type="entry name" value="Dimeric alpha+beta barrel"/>
    <property type="match status" value="1"/>
</dbReference>
<name>A0A4Q7VDT4_9BURK</name>
<keyword evidence="2" id="KW-1185">Reference proteome</keyword>
<reference evidence="1 2" key="1">
    <citation type="submission" date="2019-02" db="EMBL/GenBank/DDBJ databases">
        <title>Genomic Encyclopedia of Type Strains, Phase IV (KMG-IV): sequencing the most valuable type-strain genomes for metagenomic binning, comparative biology and taxonomic classification.</title>
        <authorList>
            <person name="Goeker M."/>
        </authorList>
    </citation>
    <scope>NUCLEOTIDE SEQUENCE [LARGE SCALE GENOMIC DNA]</scope>
    <source>
        <strain evidence="1 2">DSM 23814</strain>
    </source>
</reference>
<dbReference type="OrthoDB" id="6064772at2"/>
<accession>A0A4Q7VDT4</accession>
<sequence length="104" mass="11834">MYSSTFIFAKKQFDDEFYSLDKTIAEIARNIDGYLGEETWENPATGLVSNVYYWASLQALEKLIHDPVHRQAKAAQAKWLNGYKVVIAQVKDIYGDERLGIISG</sequence>
<proteinExistence type="predicted"/>
<dbReference type="Proteomes" id="UP000293398">
    <property type="component" value="Unassembled WGS sequence"/>
</dbReference>
<evidence type="ECO:0000313" key="2">
    <source>
        <dbReference type="Proteomes" id="UP000293398"/>
    </source>
</evidence>
<dbReference type="Gene3D" id="3.30.70.100">
    <property type="match status" value="1"/>
</dbReference>
<evidence type="ECO:0000313" key="1">
    <source>
        <dbReference type="EMBL" id="RZT94134.1"/>
    </source>
</evidence>
<dbReference type="InterPro" id="IPR011008">
    <property type="entry name" value="Dimeric_a/b-barrel"/>
</dbReference>
<keyword evidence="1" id="KW-0560">Oxidoreductase</keyword>
<dbReference type="AlphaFoldDB" id="A0A4Q7VDT4"/>
<comment type="caution">
    <text evidence="1">The sequence shown here is derived from an EMBL/GenBank/DDBJ whole genome shotgun (WGS) entry which is preliminary data.</text>
</comment>
<organism evidence="1 2">
    <name type="scientific">Advenella incenata</name>
    <dbReference type="NCBI Taxonomy" id="267800"/>
    <lineage>
        <taxon>Bacteria</taxon>
        <taxon>Pseudomonadati</taxon>
        <taxon>Pseudomonadota</taxon>
        <taxon>Betaproteobacteria</taxon>
        <taxon>Burkholderiales</taxon>
        <taxon>Alcaligenaceae</taxon>
    </lineage>
</organism>
<keyword evidence="1" id="KW-0503">Monooxygenase</keyword>
<dbReference type="GO" id="GO:0004497">
    <property type="term" value="F:monooxygenase activity"/>
    <property type="evidence" value="ECO:0007669"/>
    <property type="project" value="UniProtKB-KW"/>
</dbReference>
<protein>
    <submittedName>
        <fullName evidence="1">Heme-degrading monooxygenase HmoA</fullName>
    </submittedName>
</protein>